<proteinExistence type="predicted"/>
<evidence type="ECO:0000313" key="1">
    <source>
        <dbReference type="EMBL" id="MFD1786869.1"/>
    </source>
</evidence>
<dbReference type="EMBL" id="JBHUFC010000002">
    <property type="protein sequence ID" value="MFD1786869.1"/>
    <property type="molecule type" value="Genomic_DNA"/>
</dbReference>
<sequence>MAIALVIVAIAFWPPQRGAMLMIPLSGHAATAVDVALAGHASLIGMGPLPGSMVVLGDRAMLGGPALDRGILLLAAPRAICGAVQKDIA</sequence>
<name>A0ABW4NBE6_9SPHN</name>
<accession>A0ABW4NBE6</accession>
<comment type="caution">
    <text evidence="1">The sequence shown here is derived from an EMBL/GenBank/DDBJ whole genome shotgun (WGS) entry which is preliminary data.</text>
</comment>
<organism evidence="1 2">
    <name type="scientific">Sphingomonas floccifaciens</name>
    <dbReference type="NCBI Taxonomy" id="1844115"/>
    <lineage>
        <taxon>Bacteria</taxon>
        <taxon>Pseudomonadati</taxon>
        <taxon>Pseudomonadota</taxon>
        <taxon>Alphaproteobacteria</taxon>
        <taxon>Sphingomonadales</taxon>
        <taxon>Sphingomonadaceae</taxon>
        <taxon>Sphingomonas</taxon>
    </lineage>
</organism>
<gene>
    <name evidence="1" type="ORF">ACFSC3_04715</name>
</gene>
<protein>
    <submittedName>
        <fullName evidence="1">Uncharacterized protein</fullName>
    </submittedName>
</protein>
<evidence type="ECO:0000313" key="2">
    <source>
        <dbReference type="Proteomes" id="UP001597283"/>
    </source>
</evidence>
<dbReference type="Proteomes" id="UP001597283">
    <property type="component" value="Unassembled WGS sequence"/>
</dbReference>
<dbReference type="RefSeq" id="WP_380939239.1">
    <property type="nucleotide sequence ID" value="NZ_JBHUFC010000002.1"/>
</dbReference>
<keyword evidence="2" id="KW-1185">Reference proteome</keyword>
<reference evidence="2" key="1">
    <citation type="journal article" date="2019" name="Int. J. Syst. Evol. Microbiol.">
        <title>The Global Catalogue of Microorganisms (GCM) 10K type strain sequencing project: providing services to taxonomists for standard genome sequencing and annotation.</title>
        <authorList>
            <consortium name="The Broad Institute Genomics Platform"/>
            <consortium name="The Broad Institute Genome Sequencing Center for Infectious Disease"/>
            <person name="Wu L."/>
            <person name="Ma J."/>
        </authorList>
    </citation>
    <scope>NUCLEOTIDE SEQUENCE [LARGE SCALE GENOMIC DNA]</scope>
    <source>
        <strain evidence="2">Q85</strain>
    </source>
</reference>